<keyword evidence="1" id="KW-0812">Transmembrane</keyword>
<organism evidence="3">
    <name type="scientific">Caulobacter sp. 602-2</name>
    <dbReference type="NCBI Taxonomy" id="2710887"/>
    <lineage>
        <taxon>Bacteria</taxon>
        <taxon>Pseudomonadati</taxon>
        <taxon>Pseudomonadota</taxon>
        <taxon>Alphaproteobacteria</taxon>
        <taxon>Caulobacterales</taxon>
        <taxon>Caulobacteraceae</taxon>
        <taxon>Caulobacter</taxon>
    </lineage>
</organism>
<dbReference type="PANTHER" id="PTHR37299:SF1">
    <property type="entry name" value="STAGE 0 SPORULATION PROTEIN A HOMOLOG"/>
    <property type="match status" value="1"/>
</dbReference>
<name>A0A6G4QRF5_9CAUL</name>
<proteinExistence type="predicted"/>
<keyword evidence="1" id="KW-1133">Transmembrane helix</keyword>
<accession>A0A6G4QRF5</accession>
<evidence type="ECO:0000259" key="2">
    <source>
        <dbReference type="PROSITE" id="PS50930"/>
    </source>
</evidence>
<feature type="domain" description="HTH LytTR-type" evidence="2">
    <location>
        <begin position="158"/>
        <end position="257"/>
    </location>
</feature>
<reference evidence="3" key="1">
    <citation type="submission" date="2020-02" db="EMBL/GenBank/DDBJ databases">
        <authorList>
            <person name="Gao J."/>
            <person name="Sun J."/>
        </authorList>
    </citation>
    <scope>NUCLEOTIDE SEQUENCE</scope>
    <source>
        <strain evidence="3">602-2</strain>
    </source>
</reference>
<dbReference type="SMART" id="SM00850">
    <property type="entry name" value="LytTR"/>
    <property type="match status" value="1"/>
</dbReference>
<dbReference type="GO" id="GO:0003677">
    <property type="term" value="F:DNA binding"/>
    <property type="evidence" value="ECO:0007669"/>
    <property type="project" value="InterPro"/>
</dbReference>
<gene>
    <name evidence="3" type="ORF">G5B46_00460</name>
</gene>
<feature type="transmembrane region" description="Helical" evidence="1">
    <location>
        <begin position="48"/>
        <end position="69"/>
    </location>
</feature>
<dbReference type="RefSeq" id="WP_165255155.1">
    <property type="nucleotide sequence ID" value="NZ_JAAKGT010000001.1"/>
</dbReference>
<dbReference type="Pfam" id="PF04397">
    <property type="entry name" value="LytTR"/>
    <property type="match status" value="1"/>
</dbReference>
<dbReference type="AlphaFoldDB" id="A0A6G4QRF5"/>
<dbReference type="EMBL" id="JAAKGT010000001">
    <property type="protein sequence ID" value="NGM48073.1"/>
    <property type="molecule type" value="Genomic_DNA"/>
</dbReference>
<feature type="transmembrane region" description="Helical" evidence="1">
    <location>
        <begin position="112"/>
        <end position="133"/>
    </location>
</feature>
<keyword evidence="1" id="KW-0472">Membrane</keyword>
<evidence type="ECO:0000256" key="1">
    <source>
        <dbReference type="SAM" id="Phobius"/>
    </source>
</evidence>
<feature type="transmembrane region" description="Helical" evidence="1">
    <location>
        <begin position="16"/>
        <end position="36"/>
    </location>
</feature>
<dbReference type="Gene3D" id="2.40.50.1020">
    <property type="entry name" value="LytTr DNA-binding domain"/>
    <property type="match status" value="1"/>
</dbReference>
<comment type="caution">
    <text evidence="3">The sequence shown here is derived from an EMBL/GenBank/DDBJ whole genome shotgun (WGS) entry which is preliminary data.</text>
</comment>
<feature type="transmembrane region" description="Helical" evidence="1">
    <location>
        <begin position="81"/>
        <end position="100"/>
    </location>
</feature>
<protein>
    <submittedName>
        <fullName evidence="3">LytTR family transcriptional regulator</fullName>
    </submittedName>
</protein>
<dbReference type="PROSITE" id="PS50930">
    <property type="entry name" value="HTH_LYTTR"/>
    <property type="match status" value="1"/>
</dbReference>
<evidence type="ECO:0000313" key="3">
    <source>
        <dbReference type="EMBL" id="NGM48073.1"/>
    </source>
</evidence>
<dbReference type="GO" id="GO:0000156">
    <property type="term" value="F:phosphorelay response regulator activity"/>
    <property type="evidence" value="ECO:0007669"/>
    <property type="project" value="InterPro"/>
</dbReference>
<sequence>MLASASAPDAAAVRRWTGLAFLYWFGLVCALEPGNLRGGLPPDWTSEIVRLLGAGVLGSASAPALLVLARRGKWIEQALGVVLLAPALVVVSCLLAAWLLQGRWLPTPADVVSQLSANLALLAFGLAVFLGIVHLAQTRAQARAPAASPVRRLVERERGRITVIDLDQVRWIESQGNYQALRTPDGLRLVRRTLASLERELDPGRFVRIHRRTLVAVAHVEALSPLTNGDAEVRMSDGARLRLSRNHRRALVDRLDACVERPLT</sequence>
<dbReference type="InterPro" id="IPR046947">
    <property type="entry name" value="LytR-like"/>
</dbReference>
<dbReference type="InterPro" id="IPR007492">
    <property type="entry name" value="LytTR_DNA-bd_dom"/>
</dbReference>
<dbReference type="PANTHER" id="PTHR37299">
    <property type="entry name" value="TRANSCRIPTIONAL REGULATOR-RELATED"/>
    <property type="match status" value="1"/>
</dbReference>